<dbReference type="Gene3D" id="3.90.25.10">
    <property type="entry name" value="UDP-galactose 4-epimerase, domain 1"/>
    <property type="match status" value="1"/>
</dbReference>
<evidence type="ECO:0000259" key="1">
    <source>
        <dbReference type="Pfam" id="PF05368"/>
    </source>
</evidence>
<dbReference type="SUPFAM" id="SSF51735">
    <property type="entry name" value="NAD(P)-binding Rossmann-fold domains"/>
    <property type="match status" value="1"/>
</dbReference>
<dbReference type="InterPro" id="IPR052718">
    <property type="entry name" value="NmrA-type_oxidoreductase"/>
</dbReference>
<dbReference type="PANTHER" id="PTHR47129:SF1">
    <property type="entry name" value="NMRA-LIKE DOMAIN-CONTAINING PROTEIN"/>
    <property type="match status" value="1"/>
</dbReference>
<dbReference type="EC" id="1.6.5.2" evidence="2"/>
<comment type="caution">
    <text evidence="2">The sequence shown here is derived from an EMBL/GenBank/DDBJ whole genome shotgun (WGS) entry which is preliminary data.</text>
</comment>
<dbReference type="GO" id="GO:0003955">
    <property type="term" value="F:NAD(P)H dehydrogenase (quinone) activity"/>
    <property type="evidence" value="ECO:0007669"/>
    <property type="project" value="UniProtKB-EC"/>
</dbReference>
<dbReference type="Gene3D" id="3.40.50.720">
    <property type="entry name" value="NAD(P)-binding Rossmann-like Domain"/>
    <property type="match status" value="1"/>
</dbReference>
<evidence type="ECO:0000313" key="3">
    <source>
        <dbReference type="Proteomes" id="UP001597285"/>
    </source>
</evidence>
<dbReference type="PANTHER" id="PTHR47129">
    <property type="entry name" value="QUINONE OXIDOREDUCTASE 2"/>
    <property type="match status" value="1"/>
</dbReference>
<accession>A0ABW4NN02</accession>
<sequence>MKILVTGATGMLGSKVVEALLKKGVPPESIAVAVRNPEKAENFILQGIDVRQADYEDPLSLEQAFTGIHRLLLISSQGDDDQRILHHKNAVFAAKAAGINFIAYTSISKPENSHLSISHVHRVTEQLIHETGIPYAFLRNNWYIENEIGLVETILAGEPLVTSAGNGRVGWVPRVDYAEAAAVVLAADGHENNIYELTGTPQTYADMAQILSSLADKEVPVLQVEDDAYRQTLIDHNTPEGYLDFYVEIQQAIRQGDLDVESEDLPQLLNRPAITLQESLTEIVHKLKEH</sequence>
<dbReference type="InterPro" id="IPR008030">
    <property type="entry name" value="NmrA-like"/>
</dbReference>
<dbReference type="CDD" id="cd05269">
    <property type="entry name" value="TMR_SDR_a"/>
    <property type="match status" value="1"/>
</dbReference>
<reference evidence="3" key="1">
    <citation type="journal article" date="2019" name="Int. J. Syst. Evol. Microbiol.">
        <title>The Global Catalogue of Microorganisms (GCM) 10K type strain sequencing project: providing services to taxonomists for standard genome sequencing and annotation.</title>
        <authorList>
            <consortium name="The Broad Institute Genomics Platform"/>
            <consortium name="The Broad Institute Genome Sequencing Center for Infectious Disease"/>
            <person name="Wu L."/>
            <person name="Ma J."/>
        </authorList>
    </citation>
    <scope>NUCLEOTIDE SEQUENCE [LARGE SCALE GENOMIC DNA]</scope>
    <source>
        <strain evidence="3">KCTC 42143</strain>
    </source>
</reference>
<dbReference type="EMBL" id="JBHUFF010000014">
    <property type="protein sequence ID" value="MFD1799818.1"/>
    <property type="molecule type" value="Genomic_DNA"/>
</dbReference>
<dbReference type="RefSeq" id="WP_058919848.1">
    <property type="nucleotide sequence ID" value="NZ_JBHSQC010000015.1"/>
</dbReference>
<keyword evidence="2" id="KW-0560">Oxidoreductase</keyword>
<name>A0ABW4NN02_9LACT</name>
<protein>
    <submittedName>
        <fullName evidence="2">SDR family oxidoreductase</fullName>
        <ecNumber evidence="2">1.6.5.2</ecNumber>
    </submittedName>
</protein>
<gene>
    <name evidence="2" type="ORF">ACFSBK_08155</name>
</gene>
<feature type="domain" description="NmrA-like" evidence="1">
    <location>
        <begin position="2"/>
        <end position="238"/>
    </location>
</feature>
<proteinExistence type="predicted"/>
<evidence type="ECO:0000313" key="2">
    <source>
        <dbReference type="EMBL" id="MFD1799818.1"/>
    </source>
</evidence>
<dbReference type="InterPro" id="IPR036291">
    <property type="entry name" value="NAD(P)-bd_dom_sf"/>
</dbReference>
<dbReference type="Pfam" id="PF05368">
    <property type="entry name" value="NmrA"/>
    <property type="match status" value="1"/>
</dbReference>
<dbReference type="Proteomes" id="UP001597285">
    <property type="component" value="Unassembled WGS sequence"/>
</dbReference>
<keyword evidence="3" id="KW-1185">Reference proteome</keyword>
<organism evidence="2 3">
    <name type="scientific">Carnobacterium antarcticum</name>
    <dbReference type="NCBI Taxonomy" id="2126436"/>
    <lineage>
        <taxon>Bacteria</taxon>
        <taxon>Bacillati</taxon>
        <taxon>Bacillota</taxon>
        <taxon>Bacilli</taxon>
        <taxon>Lactobacillales</taxon>
        <taxon>Carnobacteriaceae</taxon>
        <taxon>Carnobacterium</taxon>
    </lineage>
</organism>